<dbReference type="Gene3D" id="3.30.1460.30">
    <property type="entry name" value="YgaC/TfoX-N like chaperone"/>
    <property type="match status" value="1"/>
</dbReference>
<dbReference type="PANTHER" id="PTHR36121:SF1">
    <property type="entry name" value="PROTEIN SXY"/>
    <property type="match status" value="1"/>
</dbReference>
<dbReference type="InterPro" id="IPR007076">
    <property type="entry name" value="TfoX_N"/>
</dbReference>
<dbReference type="Pfam" id="PF04993">
    <property type="entry name" value="TfoX_N"/>
    <property type="match status" value="1"/>
</dbReference>
<evidence type="ECO:0000313" key="3">
    <source>
        <dbReference type="EMBL" id="MBB4001638.1"/>
    </source>
</evidence>
<dbReference type="RefSeq" id="WP_183206143.1">
    <property type="nucleotide sequence ID" value="NZ_JAAAMM010000001.1"/>
</dbReference>
<proteinExistence type="predicted"/>
<dbReference type="EMBL" id="JACIEM010000001">
    <property type="protein sequence ID" value="MBB4001638.1"/>
    <property type="molecule type" value="Genomic_DNA"/>
</dbReference>
<evidence type="ECO:0000259" key="2">
    <source>
        <dbReference type="Pfam" id="PF04993"/>
    </source>
</evidence>
<feature type="region of interest" description="Disordered" evidence="1">
    <location>
        <begin position="105"/>
        <end position="125"/>
    </location>
</feature>
<protein>
    <submittedName>
        <fullName evidence="3">DNA transformation protein</fullName>
    </submittedName>
</protein>
<dbReference type="SUPFAM" id="SSF159894">
    <property type="entry name" value="YgaC/TfoX-N like"/>
    <property type="match status" value="1"/>
</dbReference>
<feature type="domain" description="TfoX N-terminal" evidence="2">
    <location>
        <begin position="8"/>
        <end position="99"/>
    </location>
</feature>
<sequence length="125" mass="13982">MDEDYLHDLFASLGDTRIRRMFSGQGIYSGERIVAIVIRDELYLKSDAETDGLFEAVGSARWTYTRPGRAPTRMPYFRIPDSALDDPDEAARWIEVANAASRRAAAAPRSRSKRARNAVADRASS</sequence>
<keyword evidence="4" id="KW-1185">Reference proteome</keyword>
<dbReference type="Proteomes" id="UP000588647">
    <property type="component" value="Unassembled WGS sequence"/>
</dbReference>
<evidence type="ECO:0000313" key="4">
    <source>
        <dbReference type="Proteomes" id="UP000588647"/>
    </source>
</evidence>
<name>A0A7W6MN91_9HYPH</name>
<reference evidence="3 4" key="1">
    <citation type="submission" date="2020-08" db="EMBL/GenBank/DDBJ databases">
        <title>Genomic Encyclopedia of Type Strains, Phase IV (KMG-IV): sequencing the most valuable type-strain genomes for metagenomic binning, comparative biology and taxonomic classification.</title>
        <authorList>
            <person name="Goeker M."/>
        </authorList>
    </citation>
    <scope>NUCLEOTIDE SEQUENCE [LARGE SCALE GENOMIC DNA]</scope>
    <source>
        <strain evidence="3 4">DSM 103570</strain>
    </source>
</reference>
<dbReference type="AlphaFoldDB" id="A0A7W6MN91"/>
<accession>A0A7W6MN91</accession>
<comment type="caution">
    <text evidence="3">The sequence shown here is derived from an EMBL/GenBank/DDBJ whole genome shotgun (WGS) entry which is preliminary data.</text>
</comment>
<evidence type="ECO:0000256" key="1">
    <source>
        <dbReference type="SAM" id="MobiDB-lite"/>
    </source>
</evidence>
<organism evidence="3 4">
    <name type="scientific">Aurantimonas endophytica</name>
    <dbReference type="NCBI Taxonomy" id="1522175"/>
    <lineage>
        <taxon>Bacteria</taxon>
        <taxon>Pseudomonadati</taxon>
        <taxon>Pseudomonadota</taxon>
        <taxon>Alphaproteobacteria</taxon>
        <taxon>Hyphomicrobiales</taxon>
        <taxon>Aurantimonadaceae</taxon>
        <taxon>Aurantimonas</taxon>
    </lineage>
</organism>
<dbReference type="PANTHER" id="PTHR36121">
    <property type="entry name" value="PROTEIN SXY"/>
    <property type="match status" value="1"/>
</dbReference>
<dbReference type="InterPro" id="IPR047525">
    <property type="entry name" value="TfoX-like"/>
</dbReference>
<gene>
    <name evidence="3" type="ORF">GGR03_000685</name>
</gene>